<dbReference type="Pfam" id="PF09444">
    <property type="entry name" value="MRC1"/>
    <property type="match status" value="1"/>
</dbReference>
<sequence>MESSDDEAAANPPPVPEPRKLKRLQRRKVSEEHPAAVGETVEDNSDLPESALPAGPNLQEVISAATLQPVEEHQASQAEERDDSTDQKHDPVPSGVFSDDEETQADAASDEELEQADDLRRERETQAIRADDPEGSDLCTDDNRRQASDSDDEDRAASSGSHPSAGELHAETQRMLRESARCDALGKGQLPEALPLSNVLEKIKLRAAAAAARAQQPNSNTPLQPAADAAVASHPHNVHPPIAQSHPVNADDTVLLSDDDEPEAAAPSTALPMPGLAMPASQEIDVGFAEPGRPKDPGDKGCADSSAALDLRLADSEDIGLGLPLNEQAAAAGGIEVNNGDSRADHEAAASSDEEHMPMAESEEEEDVESEVSSSSSDDDEDQEAPSTAERVLRLEQARQLLLDRPLSKRRNNMFEDEAEMSDDEGHSDSGSDHDDDDDHDNVLKDLLGDEGEQERKRDEKDRAALHARWLEEQDAGQVEQLLQGVHNGFRRKRKGVFGDEGGNHADARMRRAARQEAGQSEEESEEASEEDAAGSPGSLNPDSVDEDEASEAIRKRAQLAVMLSLGPEELAGLDADTQAAIEELRAQPDAYASTPPTSASKCITLGEDSQAVLRLLGKTAGGLPQDAAGKPPGSLQGAKDALPATFGRDVCNLQGSFIHRVQMQAASSRHAPSAQAASRSFVFARDSSRDGTGQQTAPENEDKAPAGSMISFEGLAGILKQKDASGKKAARPNLLGMLSNTSDKAVSIKAQRVSLNLQHALGSSFCRQ</sequence>
<feature type="region of interest" description="Disordered" evidence="1">
    <location>
        <begin position="686"/>
        <end position="708"/>
    </location>
</feature>
<evidence type="ECO:0000259" key="2">
    <source>
        <dbReference type="Pfam" id="PF09444"/>
    </source>
</evidence>
<proteinExistence type="predicted"/>
<reference evidence="3 4" key="1">
    <citation type="journal article" date="2024" name="Nat. Commun.">
        <title>Phylogenomics reveals the evolutionary origins of lichenization in chlorophyte algae.</title>
        <authorList>
            <person name="Puginier C."/>
            <person name="Libourel C."/>
            <person name="Otte J."/>
            <person name="Skaloud P."/>
            <person name="Haon M."/>
            <person name="Grisel S."/>
            <person name="Petersen M."/>
            <person name="Berrin J.G."/>
            <person name="Delaux P.M."/>
            <person name="Dal Grande F."/>
            <person name="Keller J."/>
        </authorList>
    </citation>
    <scope>NUCLEOTIDE SEQUENCE [LARGE SCALE GENOMIC DNA]</scope>
    <source>
        <strain evidence="3 4">SAG 2145</strain>
    </source>
</reference>
<dbReference type="PANTHER" id="PTHR36005:SF1">
    <property type="entry name" value="DNA LIGASE-LIKE PROTEIN"/>
    <property type="match status" value="1"/>
</dbReference>
<feature type="region of interest" description="Disordered" evidence="1">
    <location>
        <begin position="1"/>
        <end position="175"/>
    </location>
</feature>
<feature type="compositionally biased region" description="Basic and acidic residues" evidence="1">
    <location>
        <begin position="424"/>
        <end position="433"/>
    </location>
</feature>
<protein>
    <recommendedName>
        <fullName evidence="2">DNA replication checkpoint mediator MRC1 domain-containing protein</fullName>
    </recommendedName>
</protein>
<feature type="compositionally biased region" description="Basic and acidic residues" evidence="1">
    <location>
        <begin position="441"/>
        <end position="463"/>
    </location>
</feature>
<comment type="caution">
    <text evidence="3">The sequence shown here is derived from an EMBL/GenBank/DDBJ whole genome shotgun (WGS) entry which is preliminary data.</text>
</comment>
<feature type="region of interest" description="Disordered" evidence="1">
    <location>
        <begin position="208"/>
        <end position="306"/>
    </location>
</feature>
<evidence type="ECO:0000256" key="1">
    <source>
        <dbReference type="SAM" id="MobiDB-lite"/>
    </source>
</evidence>
<feature type="region of interest" description="Disordered" evidence="1">
    <location>
        <begin position="490"/>
        <end position="553"/>
    </location>
</feature>
<dbReference type="AlphaFoldDB" id="A0AAW1R3M2"/>
<organism evidence="3 4">
    <name type="scientific">Apatococcus lobatus</name>
    <dbReference type="NCBI Taxonomy" id="904363"/>
    <lineage>
        <taxon>Eukaryota</taxon>
        <taxon>Viridiplantae</taxon>
        <taxon>Chlorophyta</taxon>
        <taxon>core chlorophytes</taxon>
        <taxon>Trebouxiophyceae</taxon>
        <taxon>Chlorellales</taxon>
        <taxon>Chlorellaceae</taxon>
        <taxon>Apatococcus</taxon>
    </lineage>
</organism>
<feature type="compositionally biased region" description="Basic and acidic residues" evidence="1">
    <location>
        <begin position="292"/>
        <end position="302"/>
    </location>
</feature>
<feature type="compositionally biased region" description="Basic and acidic residues" evidence="1">
    <location>
        <begin position="117"/>
        <end position="132"/>
    </location>
</feature>
<gene>
    <name evidence="3" type="ORF">WJX74_006117</name>
</gene>
<feature type="region of interest" description="Disordered" evidence="1">
    <location>
        <begin position="332"/>
        <end position="463"/>
    </location>
</feature>
<dbReference type="EMBL" id="JALJOS010000016">
    <property type="protein sequence ID" value="KAK9828267.1"/>
    <property type="molecule type" value="Genomic_DNA"/>
</dbReference>
<feature type="domain" description="DNA replication checkpoint mediator MRC1" evidence="2">
    <location>
        <begin position="409"/>
        <end position="520"/>
    </location>
</feature>
<feature type="compositionally biased region" description="Acidic residues" evidence="1">
    <location>
        <begin position="520"/>
        <end position="533"/>
    </location>
</feature>
<evidence type="ECO:0000313" key="3">
    <source>
        <dbReference type="EMBL" id="KAK9828267.1"/>
    </source>
</evidence>
<evidence type="ECO:0000313" key="4">
    <source>
        <dbReference type="Proteomes" id="UP001438707"/>
    </source>
</evidence>
<accession>A0AAW1R3M2</accession>
<dbReference type="InterPro" id="IPR018564">
    <property type="entry name" value="Repl_chkpnt_MRC1_dom"/>
</dbReference>
<keyword evidence="4" id="KW-1185">Reference proteome</keyword>
<name>A0AAW1R3M2_9CHLO</name>
<feature type="compositionally biased region" description="Acidic residues" evidence="1">
    <location>
        <begin position="98"/>
        <end position="116"/>
    </location>
</feature>
<feature type="compositionally biased region" description="Basic and acidic residues" evidence="1">
    <location>
        <begin position="342"/>
        <end position="358"/>
    </location>
</feature>
<feature type="compositionally biased region" description="Acidic residues" evidence="1">
    <location>
        <begin position="361"/>
        <end position="370"/>
    </location>
</feature>
<dbReference type="Proteomes" id="UP001438707">
    <property type="component" value="Unassembled WGS sequence"/>
</dbReference>
<dbReference type="PANTHER" id="PTHR36005">
    <property type="entry name" value="DNA LIGASE-LIKE PROTEIN"/>
    <property type="match status" value="1"/>
</dbReference>